<accession>A0A937X3X2</accession>
<dbReference type="InterPro" id="IPR001753">
    <property type="entry name" value="Enoyl-CoA_hydra/iso"/>
</dbReference>
<sequence length="70" mass="7977">EAIKVAQEIAQKSPIALRMAKEAVNKAFETTLAEGLDAERQRFYMLFASEDQKEGMRAFVEKRKPVFTGR</sequence>
<dbReference type="GO" id="GO:0004300">
    <property type="term" value="F:enoyl-CoA hydratase activity"/>
    <property type="evidence" value="ECO:0007669"/>
    <property type="project" value="UniProtKB-EC"/>
</dbReference>
<dbReference type="PANTHER" id="PTHR11941">
    <property type="entry name" value="ENOYL-COA HYDRATASE-RELATED"/>
    <property type="match status" value="1"/>
</dbReference>
<dbReference type="InterPro" id="IPR014748">
    <property type="entry name" value="Enoyl-CoA_hydra_C"/>
</dbReference>
<comment type="similarity">
    <text evidence="1">Belongs to the enoyl-CoA hydratase/isomerase family.</text>
</comment>
<dbReference type="Proteomes" id="UP000703893">
    <property type="component" value="Unassembled WGS sequence"/>
</dbReference>
<feature type="non-terminal residue" evidence="3">
    <location>
        <position position="1"/>
    </location>
</feature>
<evidence type="ECO:0000313" key="4">
    <source>
        <dbReference type="Proteomes" id="UP000703893"/>
    </source>
</evidence>
<protein>
    <submittedName>
        <fullName evidence="3">Enoyl-CoA hydratase</fullName>
        <ecNumber evidence="3">4.2.1.17</ecNumber>
    </submittedName>
</protein>
<organism evidence="3 4">
    <name type="scientific">Candidatus Tanganyikabacteria bacterium</name>
    <dbReference type="NCBI Taxonomy" id="2961651"/>
    <lineage>
        <taxon>Bacteria</taxon>
        <taxon>Bacillati</taxon>
        <taxon>Candidatus Sericytochromatia</taxon>
        <taxon>Candidatus Tanganyikabacteria</taxon>
    </lineage>
</organism>
<dbReference type="GO" id="GO:0006635">
    <property type="term" value="P:fatty acid beta-oxidation"/>
    <property type="evidence" value="ECO:0007669"/>
    <property type="project" value="TreeGrafter"/>
</dbReference>
<dbReference type="EMBL" id="VGJX01000587">
    <property type="protein sequence ID" value="MBM3275469.1"/>
    <property type="molecule type" value="Genomic_DNA"/>
</dbReference>
<dbReference type="Gene3D" id="1.10.12.10">
    <property type="entry name" value="Lyase 2-enoyl-coa Hydratase, Chain A, domain 2"/>
    <property type="match status" value="1"/>
</dbReference>
<evidence type="ECO:0000256" key="2">
    <source>
        <dbReference type="ARBA" id="ARBA00023239"/>
    </source>
</evidence>
<dbReference type="SUPFAM" id="SSF52096">
    <property type="entry name" value="ClpP/crotonase"/>
    <property type="match status" value="1"/>
</dbReference>
<dbReference type="AlphaFoldDB" id="A0A937X3X2"/>
<evidence type="ECO:0000313" key="3">
    <source>
        <dbReference type="EMBL" id="MBM3275469.1"/>
    </source>
</evidence>
<dbReference type="FunFam" id="1.10.12.10:FF:000001">
    <property type="entry name" value="Probable enoyl-CoA hydratase, mitochondrial"/>
    <property type="match status" value="1"/>
</dbReference>
<reference evidence="3 4" key="1">
    <citation type="submission" date="2019-03" db="EMBL/GenBank/DDBJ databases">
        <title>Lake Tanganyika Metagenome-Assembled Genomes (MAGs).</title>
        <authorList>
            <person name="Tran P."/>
        </authorList>
    </citation>
    <scope>NUCLEOTIDE SEQUENCE [LARGE SCALE GENOMIC DNA]</scope>
    <source>
        <strain evidence="3">K_DeepCast_65m_m2_236</strain>
    </source>
</reference>
<gene>
    <name evidence="3" type="ORF">FJZ00_09960</name>
</gene>
<comment type="caution">
    <text evidence="3">The sequence shown here is derived from an EMBL/GenBank/DDBJ whole genome shotgun (WGS) entry which is preliminary data.</text>
</comment>
<dbReference type="EC" id="4.2.1.17" evidence="3"/>
<proteinExistence type="inferred from homology"/>
<dbReference type="PANTHER" id="PTHR11941:SF54">
    <property type="entry name" value="ENOYL-COA HYDRATASE, MITOCHONDRIAL"/>
    <property type="match status" value="1"/>
</dbReference>
<dbReference type="Pfam" id="PF00378">
    <property type="entry name" value="ECH_1"/>
    <property type="match status" value="1"/>
</dbReference>
<evidence type="ECO:0000256" key="1">
    <source>
        <dbReference type="ARBA" id="ARBA00005254"/>
    </source>
</evidence>
<keyword evidence="2 3" id="KW-0456">Lyase</keyword>
<name>A0A937X3X2_9BACT</name>
<dbReference type="InterPro" id="IPR029045">
    <property type="entry name" value="ClpP/crotonase-like_dom_sf"/>
</dbReference>